<evidence type="ECO:0000256" key="8">
    <source>
        <dbReference type="SAM" id="Phobius"/>
    </source>
</evidence>
<dbReference type="Proteomes" id="UP000791440">
    <property type="component" value="Unassembled WGS sequence"/>
</dbReference>
<keyword evidence="8" id="KW-1133">Transmembrane helix</keyword>
<dbReference type="GO" id="GO:0031902">
    <property type="term" value="C:late endosome membrane"/>
    <property type="evidence" value="ECO:0007669"/>
    <property type="project" value="UniProtKB-SubCell"/>
</dbReference>
<evidence type="ECO:0000256" key="6">
    <source>
        <dbReference type="ARBA" id="ARBA00022833"/>
    </source>
</evidence>
<reference evidence="10" key="1">
    <citation type="submission" date="2012-11" db="EMBL/GenBank/DDBJ databases">
        <authorList>
            <person name="Gai Y.-C."/>
            <person name="Yu X.-Q."/>
        </authorList>
    </citation>
    <scope>NUCLEOTIDE SEQUENCE</scope>
</reference>
<evidence type="ECO:0000256" key="2">
    <source>
        <dbReference type="ARBA" id="ARBA00004481"/>
    </source>
</evidence>
<evidence type="ECO:0000256" key="1">
    <source>
        <dbReference type="ARBA" id="ARBA00004414"/>
    </source>
</evidence>
<feature type="transmembrane region" description="Helical" evidence="8">
    <location>
        <begin position="95"/>
        <end position="118"/>
    </location>
</feature>
<evidence type="ECO:0000313" key="12">
    <source>
        <dbReference type="EMBL" id="KAG6450010.1"/>
    </source>
</evidence>
<proteinExistence type="evidence at transcript level"/>
<keyword evidence="5" id="KW-0479">Metal-binding</keyword>
<feature type="domain" description="LITAF" evidence="9">
    <location>
        <begin position="53"/>
        <end position="140"/>
    </location>
</feature>
<sequence>MDMNSGVNPSQGDHERAQINVESELVSYMRTSPPPYSVSDPTRSVVNQQPTVIHQTIIIRGSPFKNKPIYIDCPGCNTTILTDVKYVSTTKTHMIAGFVCGFTIWCMLCCLTAVPYLLPIFKKAEHYCPNCQKLLGQYSKL</sequence>
<evidence type="ECO:0000256" key="7">
    <source>
        <dbReference type="ARBA" id="ARBA00023136"/>
    </source>
</evidence>
<evidence type="ECO:0000259" key="9">
    <source>
        <dbReference type="PROSITE" id="PS51837"/>
    </source>
</evidence>
<reference evidence="11" key="3">
    <citation type="submission" date="2020-12" db="EMBL/GenBank/DDBJ databases">
        <authorList>
            <person name="Kanost M."/>
        </authorList>
    </citation>
    <scope>NUCLEOTIDE SEQUENCE</scope>
</reference>
<evidence type="ECO:0000256" key="3">
    <source>
        <dbReference type="ARBA" id="ARBA00004630"/>
    </source>
</evidence>
<dbReference type="GO" id="GO:0008270">
    <property type="term" value="F:zinc ion binding"/>
    <property type="evidence" value="ECO:0007669"/>
    <property type="project" value="TreeGrafter"/>
</dbReference>
<dbReference type="PANTHER" id="PTHR23292:SF14">
    <property type="entry name" value="FI16615P1-RELATED"/>
    <property type="match status" value="1"/>
</dbReference>
<dbReference type="OrthoDB" id="5599753at2759"/>
<dbReference type="PANTHER" id="PTHR23292">
    <property type="entry name" value="LIPOPOLYSACCHARIDE-INDUCED TUMOR NECROSIS FACTOR-ALPHA FACTOR"/>
    <property type="match status" value="1"/>
</dbReference>
<dbReference type="Pfam" id="PF10601">
    <property type="entry name" value="zf-LITAF-like"/>
    <property type="match status" value="1"/>
</dbReference>
<evidence type="ECO:0000313" key="13">
    <source>
        <dbReference type="Proteomes" id="UP000791440"/>
    </source>
</evidence>
<accession>M1SWX5</accession>
<dbReference type="EMBL" id="JH668381">
    <property type="protein sequence ID" value="KAG6450009.1"/>
    <property type="molecule type" value="Genomic_DNA"/>
</dbReference>
<dbReference type="GO" id="GO:0005765">
    <property type="term" value="C:lysosomal membrane"/>
    <property type="evidence" value="ECO:0007669"/>
    <property type="project" value="UniProtKB-SubCell"/>
</dbReference>
<keyword evidence="6" id="KW-0862">Zinc</keyword>
<evidence type="ECO:0000313" key="10">
    <source>
        <dbReference type="EMBL" id="AGG38002.1"/>
    </source>
</evidence>
<keyword evidence="8" id="KW-0812">Transmembrane</keyword>
<keyword evidence="13" id="KW-1185">Reference proteome</keyword>
<comment type="similarity">
    <text evidence="4">Belongs to the CDIP1/LITAF family.</text>
</comment>
<gene>
    <name evidence="11" type="ORF">O3G_MSEX006340</name>
    <name evidence="12" type="ORF">O3G_MSEX006356</name>
</gene>
<protein>
    <submittedName>
        <fullName evidence="10">LPS-induced TNF-alpha factor</fullName>
    </submittedName>
</protein>
<reference evidence="11" key="2">
    <citation type="journal article" date="2016" name="Insect Biochem. Mol. Biol.">
        <title>Multifaceted biological insights from a draft genome sequence of the tobacco hornworm moth, Manduca sexta.</title>
        <authorList>
            <person name="Kanost M.R."/>
            <person name="Arrese E.L."/>
            <person name="Cao X."/>
            <person name="Chen Y.R."/>
            <person name="Chellapilla S."/>
            <person name="Goldsmith M.R."/>
            <person name="Grosse-Wilde E."/>
            <person name="Heckel D.G."/>
            <person name="Herndon N."/>
            <person name="Jiang H."/>
            <person name="Papanicolaou A."/>
            <person name="Qu J."/>
            <person name="Soulages J.L."/>
            <person name="Vogel H."/>
            <person name="Walters J."/>
            <person name="Waterhouse R.M."/>
            <person name="Ahn S.J."/>
            <person name="Almeida F.C."/>
            <person name="An C."/>
            <person name="Aqrawi P."/>
            <person name="Bretschneider A."/>
            <person name="Bryant W.B."/>
            <person name="Bucks S."/>
            <person name="Chao H."/>
            <person name="Chevignon G."/>
            <person name="Christen J.M."/>
            <person name="Clarke D.F."/>
            <person name="Dittmer N.T."/>
            <person name="Ferguson L.C.F."/>
            <person name="Garavelou S."/>
            <person name="Gordon K.H.J."/>
            <person name="Gunaratna R.T."/>
            <person name="Han Y."/>
            <person name="Hauser F."/>
            <person name="He Y."/>
            <person name="Heidel-Fischer H."/>
            <person name="Hirsh A."/>
            <person name="Hu Y."/>
            <person name="Jiang H."/>
            <person name="Kalra D."/>
            <person name="Klinner C."/>
            <person name="Konig C."/>
            <person name="Kovar C."/>
            <person name="Kroll A.R."/>
            <person name="Kuwar S.S."/>
            <person name="Lee S.L."/>
            <person name="Lehman R."/>
            <person name="Li K."/>
            <person name="Li Z."/>
            <person name="Liang H."/>
            <person name="Lovelace S."/>
            <person name="Lu Z."/>
            <person name="Mansfield J.H."/>
            <person name="McCulloch K.J."/>
            <person name="Mathew T."/>
            <person name="Morton B."/>
            <person name="Muzny D.M."/>
            <person name="Neunemann D."/>
            <person name="Ongeri F."/>
            <person name="Pauchet Y."/>
            <person name="Pu L.L."/>
            <person name="Pyrousis I."/>
            <person name="Rao X.J."/>
            <person name="Redding A."/>
            <person name="Roesel C."/>
            <person name="Sanchez-Gracia A."/>
            <person name="Schaack S."/>
            <person name="Shukla A."/>
            <person name="Tetreau G."/>
            <person name="Wang Y."/>
            <person name="Xiong G.H."/>
            <person name="Traut W."/>
            <person name="Walsh T.K."/>
            <person name="Worley K.C."/>
            <person name="Wu D."/>
            <person name="Wu W."/>
            <person name="Wu Y.Q."/>
            <person name="Zhang X."/>
            <person name="Zou Z."/>
            <person name="Zucker H."/>
            <person name="Briscoe A.D."/>
            <person name="Burmester T."/>
            <person name="Clem R.J."/>
            <person name="Feyereisen R."/>
            <person name="Grimmelikhuijzen C.J.P."/>
            <person name="Hamodrakas S.J."/>
            <person name="Hansson B.S."/>
            <person name="Huguet E."/>
            <person name="Jermiin L.S."/>
            <person name="Lan Q."/>
            <person name="Lehman H.K."/>
            <person name="Lorenzen M."/>
            <person name="Merzendorfer H."/>
            <person name="Michalopoulos I."/>
            <person name="Morton D.B."/>
            <person name="Muthukrishnan S."/>
            <person name="Oakeshott J.G."/>
            <person name="Palmer W."/>
            <person name="Park Y."/>
            <person name="Passarelli A.L."/>
            <person name="Rozas J."/>
            <person name="Schwartz L.M."/>
            <person name="Smith W."/>
            <person name="Southgate A."/>
            <person name="Vilcinskas A."/>
            <person name="Vogt R."/>
            <person name="Wang P."/>
            <person name="Werren J."/>
            <person name="Yu X.Q."/>
            <person name="Zhou J.J."/>
            <person name="Brown S.J."/>
            <person name="Scherer S.E."/>
            <person name="Richards S."/>
            <person name="Blissard G.W."/>
        </authorList>
    </citation>
    <scope>NUCLEOTIDE SEQUENCE</scope>
</reference>
<evidence type="ECO:0000256" key="4">
    <source>
        <dbReference type="ARBA" id="ARBA00005975"/>
    </source>
</evidence>
<dbReference type="SMART" id="SM00714">
    <property type="entry name" value="LITAF"/>
    <property type="match status" value="1"/>
</dbReference>
<comment type="subcellular location">
    <subcellularLocation>
        <location evidence="2">Endosome membrane</location>
        <topology evidence="2">Peripheral membrane protein</topology>
    </subcellularLocation>
    <subcellularLocation>
        <location evidence="1">Late endosome membrane</location>
    </subcellularLocation>
    <subcellularLocation>
        <location evidence="3">Lysosome membrane</location>
        <topology evidence="3">Peripheral membrane protein</topology>
        <orientation evidence="3">Cytoplasmic side</orientation>
    </subcellularLocation>
</comment>
<evidence type="ECO:0000256" key="5">
    <source>
        <dbReference type="ARBA" id="ARBA00022723"/>
    </source>
</evidence>
<dbReference type="InterPro" id="IPR037519">
    <property type="entry name" value="LITAF_fam"/>
</dbReference>
<keyword evidence="7 8" id="KW-0472">Membrane</keyword>
<dbReference type="InterPro" id="IPR006629">
    <property type="entry name" value="LITAF"/>
</dbReference>
<dbReference type="PROSITE" id="PS51837">
    <property type="entry name" value="LITAF"/>
    <property type="match status" value="1"/>
</dbReference>
<dbReference type="AlphaFoldDB" id="M1SWX5"/>
<evidence type="ECO:0000313" key="11">
    <source>
        <dbReference type="EMBL" id="KAG6450009.1"/>
    </source>
</evidence>
<name>M1SWX5_MANSE</name>
<dbReference type="EMBL" id="JH668381">
    <property type="protein sequence ID" value="KAG6450010.1"/>
    <property type="molecule type" value="Genomic_DNA"/>
</dbReference>
<organism evidence="10">
    <name type="scientific">Manduca sexta</name>
    <name type="common">Tobacco hawkmoth</name>
    <name type="synonym">Tobacco hornworm</name>
    <dbReference type="NCBI Taxonomy" id="7130"/>
    <lineage>
        <taxon>Eukaryota</taxon>
        <taxon>Metazoa</taxon>
        <taxon>Ecdysozoa</taxon>
        <taxon>Arthropoda</taxon>
        <taxon>Hexapoda</taxon>
        <taxon>Insecta</taxon>
        <taxon>Pterygota</taxon>
        <taxon>Neoptera</taxon>
        <taxon>Endopterygota</taxon>
        <taxon>Lepidoptera</taxon>
        <taxon>Glossata</taxon>
        <taxon>Ditrysia</taxon>
        <taxon>Bombycoidea</taxon>
        <taxon>Sphingidae</taxon>
        <taxon>Sphinginae</taxon>
        <taxon>Sphingini</taxon>
        <taxon>Manduca</taxon>
    </lineage>
</organism>
<dbReference type="EMBL" id="KC242465">
    <property type="protein sequence ID" value="AGG38002.1"/>
    <property type="molecule type" value="mRNA"/>
</dbReference>